<dbReference type="SUPFAM" id="SSF46689">
    <property type="entry name" value="Homeodomain-like"/>
    <property type="match status" value="1"/>
</dbReference>
<dbReference type="Gene3D" id="2.130.10.10">
    <property type="entry name" value="YVTN repeat-like/Quinoprotein amine dehydrogenase"/>
    <property type="match status" value="4"/>
</dbReference>
<dbReference type="Gene3D" id="3.40.50.2300">
    <property type="match status" value="1"/>
</dbReference>
<dbReference type="SUPFAM" id="SSF63829">
    <property type="entry name" value="Calcium-dependent phosphotriesterase"/>
    <property type="match status" value="3"/>
</dbReference>
<dbReference type="Pfam" id="PF12833">
    <property type="entry name" value="HTH_18"/>
    <property type="match status" value="1"/>
</dbReference>
<dbReference type="PANTHER" id="PTHR43547">
    <property type="entry name" value="TWO-COMPONENT HISTIDINE KINASE"/>
    <property type="match status" value="1"/>
</dbReference>
<dbReference type="EMBL" id="SMAD01000001">
    <property type="protein sequence ID" value="TCS89929.1"/>
    <property type="molecule type" value="Genomic_DNA"/>
</dbReference>
<keyword evidence="13" id="KW-0812">Transmembrane</keyword>
<feature type="domain" description="Histidine kinase" evidence="16">
    <location>
        <begin position="872"/>
        <end position="1094"/>
    </location>
</feature>
<dbReference type="InterPro" id="IPR036097">
    <property type="entry name" value="HisK_dim/P_sf"/>
</dbReference>
<evidence type="ECO:0000259" key="17">
    <source>
        <dbReference type="PROSITE" id="PS50110"/>
    </source>
</evidence>
<keyword evidence="7" id="KW-0067">ATP-binding</keyword>
<evidence type="ECO:0000256" key="14">
    <source>
        <dbReference type="SAM" id="SignalP"/>
    </source>
</evidence>
<dbReference type="PANTHER" id="PTHR43547:SF2">
    <property type="entry name" value="HYBRID SIGNAL TRANSDUCTION HISTIDINE KINASE C"/>
    <property type="match status" value="1"/>
</dbReference>
<dbReference type="SMART" id="SM00387">
    <property type="entry name" value="HATPase_c"/>
    <property type="match status" value="1"/>
</dbReference>
<evidence type="ECO:0000256" key="1">
    <source>
        <dbReference type="ARBA" id="ARBA00000085"/>
    </source>
</evidence>
<dbReference type="InterPro" id="IPR011006">
    <property type="entry name" value="CheY-like_superfamily"/>
</dbReference>
<dbReference type="SMART" id="SM00448">
    <property type="entry name" value="REC"/>
    <property type="match status" value="1"/>
</dbReference>
<dbReference type="PROSITE" id="PS01124">
    <property type="entry name" value="HTH_ARAC_FAMILY_2"/>
    <property type="match status" value="1"/>
</dbReference>
<keyword evidence="3 12" id="KW-0597">Phosphoprotein</keyword>
<dbReference type="InterPro" id="IPR011123">
    <property type="entry name" value="Y_Y_Y"/>
</dbReference>
<dbReference type="GO" id="GO:0000155">
    <property type="term" value="F:phosphorelay sensor kinase activity"/>
    <property type="evidence" value="ECO:0007669"/>
    <property type="project" value="InterPro"/>
</dbReference>
<dbReference type="InterPro" id="IPR011110">
    <property type="entry name" value="Reg_prop"/>
</dbReference>
<dbReference type="Gene3D" id="2.60.40.10">
    <property type="entry name" value="Immunoglobulins"/>
    <property type="match status" value="1"/>
</dbReference>
<dbReference type="PROSITE" id="PS00041">
    <property type="entry name" value="HTH_ARAC_FAMILY_1"/>
    <property type="match status" value="1"/>
</dbReference>
<gene>
    <name evidence="18" type="ORF">EDD80_101126</name>
</gene>
<evidence type="ECO:0000259" key="15">
    <source>
        <dbReference type="PROSITE" id="PS01124"/>
    </source>
</evidence>
<dbReference type="PROSITE" id="PS51257">
    <property type="entry name" value="PROKAR_LIPOPROTEIN"/>
    <property type="match status" value="1"/>
</dbReference>
<dbReference type="FunFam" id="1.10.287.130:FF:000045">
    <property type="entry name" value="Two-component system sensor histidine kinase/response regulator"/>
    <property type="match status" value="1"/>
</dbReference>
<dbReference type="OrthoDB" id="9809670at2"/>
<evidence type="ECO:0000259" key="16">
    <source>
        <dbReference type="PROSITE" id="PS50109"/>
    </source>
</evidence>
<evidence type="ECO:0000313" key="18">
    <source>
        <dbReference type="EMBL" id="TCS89929.1"/>
    </source>
</evidence>
<keyword evidence="6 18" id="KW-0418">Kinase</keyword>
<evidence type="ECO:0000256" key="4">
    <source>
        <dbReference type="ARBA" id="ARBA00022679"/>
    </source>
</evidence>
<dbReference type="PROSITE" id="PS50110">
    <property type="entry name" value="RESPONSE_REGULATORY"/>
    <property type="match status" value="1"/>
</dbReference>
<dbReference type="SUPFAM" id="SSF52172">
    <property type="entry name" value="CheY-like"/>
    <property type="match status" value="1"/>
</dbReference>
<feature type="domain" description="HTH araC/xylS-type" evidence="15">
    <location>
        <begin position="1281"/>
        <end position="1380"/>
    </location>
</feature>
<dbReference type="GO" id="GO:0043565">
    <property type="term" value="F:sequence-specific DNA binding"/>
    <property type="evidence" value="ECO:0007669"/>
    <property type="project" value="InterPro"/>
</dbReference>
<keyword evidence="13" id="KW-1133">Transmembrane helix</keyword>
<evidence type="ECO:0000256" key="5">
    <source>
        <dbReference type="ARBA" id="ARBA00022741"/>
    </source>
</evidence>
<evidence type="ECO:0000256" key="12">
    <source>
        <dbReference type="PROSITE-ProRule" id="PRU00169"/>
    </source>
</evidence>
<dbReference type="InterPro" id="IPR015943">
    <property type="entry name" value="WD40/YVTN_repeat-like_dom_sf"/>
</dbReference>
<dbReference type="InterPro" id="IPR009057">
    <property type="entry name" value="Homeodomain-like_sf"/>
</dbReference>
<dbReference type="Pfam" id="PF00512">
    <property type="entry name" value="HisKA"/>
    <property type="match status" value="1"/>
</dbReference>
<dbReference type="Pfam" id="PF00072">
    <property type="entry name" value="Response_reg"/>
    <property type="match status" value="1"/>
</dbReference>
<feature type="modified residue" description="4-aspartylphosphate" evidence="12">
    <location>
        <position position="1182"/>
    </location>
</feature>
<dbReference type="Gene3D" id="3.30.565.10">
    <property type="entry name" value="Histidine kinase-like ATPase, C-terminal domain"/>
    <property type="match status" value="1"/>
</dbReference>
<feature type="signal peptide" evidence="14">
    <location>
        <begin position="1"/>
        <end position="20"/>
    </location>
</feature>
<keyword evidence="13" id="KW-0472">Membrane</keyword>
<dbReference type="PRINTS" id="PR00344">
    <property type="entry name" value="BCTRLSENSOR"/>
</dbReference>
<keyword evidence="11" id="KW-0804">Transcription</keyword>
<dbReference type="Gene3D" id="1.10.10.60">
    <property type="entry name" value="Homeodomain-like"/>
    <property type="match status" value="2"/>
</dbReference>
<dbReference type="SMART" id="SM00388">
    <property type="entry name" value="HisKA"/>
    <property type="match status" value="1"/>
</dbReference>
<dbReference type="EC" id="2.7.13.3" evidence="2"/>
<dbReference type="GO" id="GO:0005524">
    <property type="term" value="F:ATP binding"/>
    <property type="evidence" value="ECO:0007669"/>
    <property type="project" value="UniProtKB-KW"/>
</dbReference>
<dbReference type="Pfam" id="PF02518">
    <property type="entry name" value="HATPase_c"/>
    <property type="match status" value="1"/>
</dbReference>
<keyword evidence="10" id="KW-0238">DNA-binding</keyword>
<dbReference type="InterPro" id="IPR018062">
    <property type="entry name" value="HTH_AraC-typ_CS"/>
</dbReference>
<keyword evidence="9" id="KW-0805">Transcription regulation</keyword>
<dbReference type="Gene3D" id="1.10.287.130">
    <property type="match status" value="1"/>
</dbReference>
<feature type="chain" id="PRO_5020742486" description="histidine kinase" evidence="14">
    <location>
        <begin position="21"/>
        <end position="1385"/>
    </location>
</feature>
<evidence type="ECO:0000256" key="10">
    <source>
        <dbReference type="ARBA" id="ARBA00023125"/>
    </source>
</evidence>
<dbReference type="SUPFAM" id="SSF47384">
    <property type="entry name" value="Homodimeric domain of signal transducing histidine kinase"/>
    <property type="match status" value="1"/>
</dbReference>
<accession>A0A4R3KW24</accession>
<reference evidence="18 19" key="1">
    <citation type="submission" date="2019-03" db="EMBL/GenBank/DDBJ databases">
        <title>Genomic Encyclopedia of Type Strains, Phase IV (KMG-IV): sequencing the most valuable type-strain genomes for metagenomic binning, comparative biology and taxonomic classification.</title>
        <authorList>
            <person name="Goeker M."/>
        </authorList>
    </citation>
    <scope>NUCLEOTIDE SEQUENCE [LARGE SCALE GENOMIC DNA]</scope>
    <source>
        <strain evidence="18 19">DSM 21100</strain>
    </source>
</reference>
<sequence length="1385" mass="156693">MRYVYILIFFLSFSCLRAVSQEIQYQFAHLDISNGLSHNQVNCILKDKKGFMWFGTMSGLNRYDGYTIRTFKHDLRDSSSISDNYISNLFEGPLGDIWVETLDGINIYHPETGSFTRDIGPALKKLSLPDAHITDMMEDSRGNYWFAYSTSGLYRYSPASGATTSLHPGKGDKSSLSSSSIAAIEEDNEGNFWIFHADGMLELLDGKSFGVIYRNNSLAGVAGEHTGEISGPDLFIDAENDLWIYFRSTAGGIYYFNTTQKVLSHFSRSSGRARLNNDIITGIVQDSRGLIWIGTDHGGINLIDKRTFSVRQILYNEDDKKSLSQNSIYSLYKDDEGIIWAGTYKKGVNYYHESIVKFPHYQHQRSNPESLPFNDINAFVEDEKGNLWIGTNGGGLLYFDREKNSFRQFLHDPSDPGSLSNDVIVCLCLDHQGKLWIGTYYGGLNCYDGDKFIHYKHDPERPESLSDNRVWEIIEDSRHNLWIGTLNGGLNLFDRESNIFSHYKSEDPNSVTSNYIADLTEDAEGNLWVGTSHGINVLDQASGKFSRYLHQAGEPGSLSNNNVVTIMEDSRGLVWAGTREGLNLMDKQRNSFRVFRKEDGLSDNTVLGILEAENGDLWISTTNGISRLTISRKAGTDSLNFRFKNFDEADGLQGKAFNENAELKTGKGELVFGGANGFNIIDPANIHFNKSTFPVVLTELQLFNREVKAGDTINGRVLLSRSITETKSVTFKHTEDVISLEFAALSFFHPQKTRYAYILEGFNDHWLTTDARQRKITYTNLDPGEYRFRIKAANNEGAWSEDELLLLIRVLPPFWETPLAFLIYALLIIATLLLARRFILERERIKFRLAQERTEAQRMHELDMMKIRFLTNVSHEFRTPISLILSPVEKLVRHADSPADKNHLLMIQRNARRLLNLVNQLLDFRKIEVQELRLNLAENNVVQFVREITASFSDVSENKNVTLSFCPEIQDLHMAFDADKLEKILFNLLSNAFKFTPCGGSIQVKLGLQPAAGSGEQQLKIQVIDNGIGIPADKQEKVFERFFQSELPASILNQGSGIGLSIAREFAQLHKGTIHLRSHPGKGSCFTVLLPLEKSGSQGMVRARNRPANGLWVSGRRRRHEINLISAHGRKKSQVLLVEDNEDFRFYLKDGLEENFIILEAGNGTEGWEMAAKHIPDIVVSDIMMPGLNGMELCRKIKSDRRTSHVPVILLTALAEEEQELEGLETGADDYVTKPFSFDVLLLRIKNLVAQRELVRKSFQKHMEIKPSEVSITPLDESLIQKAIALVEENIANADFSVEDLSGKLNMSRVALYKKLLSLTGKSPIEFIRVIRLKRAAQLLGKSQLTVSEIAYQVGFNNPKYFTQYFKKEFNIPPSRYQAEKLKEG</sequence>
<dbReference type="Pfam" id="PF07495">
    <property type="entry name" value="Y_Y_Y"/>
    <property type="match status" value="1"/>
</dbReference>
<dbReference type="InterPro" id="IPR013783">
    <property type="entry name" value="Ig-like_fold"/>
</dbReference>
<comment type="caution">
    <text evidence="18">The sequence shown here is derived from an EMBL/GenBank/DDBJ whole genome shotgun (WGS) entry which is preliminary data.</text>
</comment>
<keyword evidence="14" id="KW-0732">Signal</keyword>
<dbReference type="InterPro" id="IPR005467">
    <property type="entry name" value="His_kinase_dom"/>
</dbReference>
<evidence type="ECO:0000256" key="2">
    <source>
        <dbReference type="ARBA" id="ARBA00012438"/>
    </source>
</evidence>
<dbReference type="Proteomes" id="UP000295807">
    <property type="component" value="Unassembled WGS sequence"/>
</dbReference>
<dbReference type="CDD" id="cd17574">
    <property type="entry name" value="REC_OmpR"/>
    <property type="match status" value="1"/>
</dbReference>
<dbReference type="InterPro" id="IPR036890">
    <property type="entry name" value="HATPase_C_sf"/>
</dbReference>
<keyword evidence="19" id="KW-1185">Reference proteome</keyword>
<evidence type="ECO:0000256" key="8">
    <source>
        <dbReference type="ARBA" id="ARBA00023012"/>
    </source>
</evidence>
<dbReference type="SMART" id="SM00342">
    <property type="entry name" value="HTH_ARAC"/>
    <property type="match status" value="1"/>
</dbReference>
<dbReference type="SUPFAM" id="SSF55874">
    <property type="entry name" value="ATPase domain of HSP90 chaperone/DNA topoisomerase II/histidine kinase"/>
    <property type="match status" value="1"/>
</dbReference>
<evidence type="ECO:0000256" key="11">
    <source>
        <dbReference type="ARBA" id="ARBA00023163"/>
    </source>
</evidence>
<dbReference type="RefSeq" id="WP_132127407.1">
    <property type="nucleotide sequence ID" value="NZ_CP042432.1"/>
</dbReference>
<proteinExistence type="predicted"/>
<dbReference type="InterPro" id="IPR004358">
    <property type="entry name" value="Sig_transdc_His_kin-like_C"/>
</dbReference>
<evidence type="ECO:0000256" key="9">
    <source>
        <dbReference type="ARBA" id="ARBA00023015"/>
    </source>
</evidence>
<protein>
    <recommendedName>
        <fullName evidence="2">histidine kinase</fullName>
        <ecNumber evidence="2">2.7.13.3</ecNumber>
    </recommendedName>
</protein>
<evidence type="ECO:0000256" key="7">
    <source>
        <dbReference type="ARBA" id="ARBA00022840"/>
    </source>
</evidence>
<keyword evidence="5" id="KW-0547">Nucleotide-binding</keyword>
<organism evidence="18 19">
    <name type="scientific">Anseongella ginsenosidimutans</name>
    <dbReference type="NCBI Taxonomy" id="496056"/>
    <lineage>
        <taxon>Bacteria</taxon>
        <taxon>Pseudomonadati</taxon>
        <taxon>Bacteroidota</taxon>
        <taxon>Sphingobacteriia</taxon>
        <taxon>Sphingobacteriales</taxon>
        <taxon>Sphingobacteriaceae</taxon>
        <taxon>Anseongella</taxon>
    </lineage>
</organism>
<feature type="domain" description="Response regulatory" evidence="17">
    <location>
        <begin position="1134"/>
        <end position="1249"/>
    </location>
</feature>
<evidence type="ECO:0000256" key="6">
    <source>
        <dbReference type="ARBA" id="ARBA00022777"/>
    </source>
</evidence>
<dbReference type="InterPro" id="IPR003594">
    <property type="entry name" value="HATPase_dom"/>
</dbReference>
<keyword evidence="8" id="KW-0902">Two-component regulatory system</keyword>
<dbReference type="CDD" id="cd00082">
    <property type="entry name" value="HisKA"/>
    <property type="match status" value="1"/>
</dbReference>
<dbReference type="Pfam" id="PF07494">
    <property type="entry name" value="Reg_prop"/>
    <property type="match status" value="9"/>
</dbReference>
<name>A0A4R3KW24_9SPHI</name>
<feature type="transmembrane region" description="Helical" evidence="13">
    <location>
        <begin position="819"/>
        <end position="839"/>
    </location>
</feature>
<evidence type="ECO:0000256" key="13">
    <source>
        <dbReference type="SAM" id="Phobius"/>
    </source>
</evidence>
<keyword evidence="4" id="KW-0808">Transferase</keyword>
<comment type="catalytic activity">
    <reaction evidence="1">
        <text>ATP + protein L-histidine = ADP + protein N-phospho-L-histidine.</text>
        <dbReference type="EC" id="2.7.13.3"/>
    </reaction>
</comment>
<dbReference type="PROSITE" id="PS50109">
    <property type="entry name" value="HIS_KIN"/>
    <property type="match status" value="1"/>
</dbReference>
<dbReference type="InterPro" id="IPR018060">
    <property type="entry name" value="HTH_AraC"/>
</dbReference>
<dbReference type="GO" id="GO:0003700">
    <property type="term" value="F:DNA-binding transcription factor activity"/>
    <property type="evidence" value="ECO:0007669"/>
    <property type="project" value="InterPro"/>
</dbReference>
<dbReference type="CDD" id="cd16922">
    <property type="entry name" value="HATPase_EvgS-ArcB-TorS-like"/>
    <property type="match status" value="1"/>
</dbReference>
<evidence type="ECO:0000256" key="3">
    <source>
        <dbReference type="ARBA" id="ARBA00022553"/>
    </source>
</evidence>
<dbReference type="FunFam" id="2.60.40.10:FF:000791">
    <property type="entry name" value="Two-component system sensor histidine kinase/response regulator"/>
    <property type="match status" value="1"/>
</dbReference>
<evidence type="ECO:0000313" key="19">
    <source>
        <dbReference type="Proteomes" id="UP000295807"/>
    </source>
</evidence>
<dbReference type="InterPro" id="IPR001789">
    <property type="entry name" value="Sig_transdc_resp-reg_receiver"/>
</dbReference>
<dbReference type="InterPro" id="IPR003661">
    <property type="entry name" value="HisK_dim/P_dom"/>
</dbReference>
<dbReference type="FunFam" id="3.30.565.10:FF:000037">
    <property type="entry name" value="Hybrid sensor histidine kinase/response regulator"/>
    <property type="match status" value="1"/>
</dbReference>